<feature type="chain" id="PRO_5045626307" evidence="1">
    <location>
        <begin position="24"/>
        <end position="433"/>
    </location>
</feature>
<organism evidence="2 3">
    <name type="scientific">Anaeromyxobacter oryzae</name>
    <dbReference type="NCBI Taxonomy" id="2918170"/>
    <lineage>
        <taxon>Bacteria</taxon>
        <taxon>Pseudomonadati</taxon>
        <taxon>Myxococcota</taxon>
        <taxon>Myxococcia</taxon>
        <taxon>Myxococcales</taxon>
        <taxon>Cystobacterineae</taxon>
        <taxon>Anaeromyxobacteraceae</taxon>
        <taxon>Anaeromyxobacter</taxon>
    </lineage>
</organism>
<dbReference type="RefSeq" id="WP_248354628.1">
    <property type="nucleotide sequence ID" value="NZ_AP025591.1"/>
</dbReference>
<sequence length="433" mass="46574">MPRSLIVAAAVAAELLGVPSARAEYPCADDVKQFCAEVRPGGGRVHNCLRENAAKLSPACGARLAATEERIRSRLERFGVACRRDIGRLCGAVKPGGGRLLACLFRNQDRLSSACEEEVESIQEAREKVTAVREACRADVERLCSDVPSEAGLLVDCLKANEGQLSRSCRSVDPGLTSAAAELIDAVEAMSGQERTREALEILQGVDTIAFSRSQVLFQVDSYQGLGGRGNANRLLFNPQLVFGDRSQFALQLKAPVLAVYPGAVGGSAQTGLGDVTTSLAWAFSGSRRSHQYLSLGLQWHTAARPALGGTWAVTPAYATSFGLARWLSLTGQLAWARSFAEDGNQKLNLLVLEPVIVANLPGRSFLVLDTRLGWNLVDDSFVPVMKGVVGIFTDRQKSLSISAWYQAALSSAAKAQFFEWAVGSGLAYFFDW</sequence>
<keyword evidence="3" id="KW-1185">Reference proteome</keyword>
<name>A0ABN6MYE3_9BACT</name>
<keyword evidence="1" id="KW-0732">Signal</keyword>
<protein>
    <submittedName>
        <fullName evidence="2">Uncharacterized protein</fullName>
    </submittedName>
</protein>
<dbReference type="EMBL" id="AP025591">
    <property type="protein sequence ID" value="BDG05626.1"/>
    <property type="molecule type" value="Genomic_DNA"/>
</dbReference>
<dbReference type="PANTHER" id="PTHR11884">
    <property type="entry name" value="SELECTIN LIGAND RELATED"/>
    <property type="match status" value="1"/>
</dbReference>
<gene>
    <name evidence="2" type="ORF">AMOR_46220</name>
</gene>
<proteinExistence type="predicted"/>
<evidence type="ECO:0000313" key="2">
    <source>
        <dbReference type="EMBL" id="BDG05626.1"/>
    </source>
</evidence>
<accession>A0ABN6MYE3</accession>
<evidence type="ECO:0000313" key="3">
    <source>
        <dbReference type="Proteomes" id="UP001162891"/>
    </source>
</evidence>
<feature type="signal peptide" evidence="1">
    <location>
        <begin position="1"/>
        <end position="23"/>
    </location>
</feature>
<evidence type="ECO:0000256" key="1">
    <source>
        <dbReference type="SAM" id="SignalP"/>
    </source>
</evidence>
<dbReference type="InterPro" id="IPR039728">
    <property type="entry name" value="GLG1"/>
</dbReference>
<reference evidence="3" key="1">
    <citation type="journal article" date="2022" name="Int. J. Syst. Evol. Microbiol.">
        <title>Anaeromyxobacter oryzae sp. nov., Anaeromyxobacter diazotrophicus sp. nov. and Anaeromyxobacter paludicola sp. nov., isolated from paddy soils.</title>
        <authorList>
            <person name="Itoh H."/>
            <person name="Xu Z."/>
            <person name="Mise K."/>
            <person name="Masuda Y."/>
            <person name="Ushijima N."/>
            <person name="Hayakawa C."/>
            <person name="Shiratori Y."/>
            <person name="Senoo K."/>
        </authorList>
    </citation>
    <scope>NUCLEOTIDE SEQUENCE [LARGE SCALE GENOMIC DNA]</scope>
    <source>
        <strain evidence="3">Red232</strain>
    </source>
</reference>
<dbReference type="InterPro" id="IPR001893">
    <property type="entry name" value="Cys-rich_GLG1_repeat"/>
</dbReference>
<dbReference type="Pfam" id="PF00839">
    <property type="entry name" value="Cys_rich_FGFR"/>
    <property type="match status" value="1"/>
</dbReference>
<dbReference type="PANTHER" id="PTHR11884:SF1">
    <property type="entry name" value="GOLGI APPARATUS PROTEIN 1"/>
    <property type="match status" value="1"/>
</dbReference>
<dbReference type="Proteomes" id="UP001162891">
    <property type="component" value="Chromosome"/>
</dbReference>